<sequence>MIQPTLGVRTKAIITVGGYQFRDANGSGTLEPYEDWRLSVDQRAQDLVARMTVDEKAGMLLIDTLNAPVAPNTISSTNAERFINTEKMTRFIFRNAVQLDSTTLVSPQAAAEFTNAVQALAEATTLGIPVIFKSNARNHYDRTARQGINEPAGSFSQWPKEPGLAAIRDMDLIRDFGETIGSEWAAIGLRGAYAYMADTATEPRWFRVHEVFSEDADLNASIMTNLVSGMQGGPVTPATKVAMTIKHFPGGATAAGGLDAHYTFGKYASYSGGRFGDHLKPFKAAIDAGVSAIMPYYSVPQALSYGGITFEEVGFAFNRQAVTDLMKTQLGFKGYVNSDTGIVTQRAWGLENKTTQERIAAAINAGTDVLSGFSSKQTVIDVLNAGLVTTARLDEAVTSLLKEQFSLGLFENPYVDAAAANSIVGKPAFLAKALDAQRRSLTLLKNDAALPMRTPTATNPVRLYTINLNSDVVGSTTYGGYQVTTGDRTTANSNSRTAVPAGTDYALIRVEVSNTSSAYKSSDPLTGANPNYLNPRTGQTWGAQDTAGIDNGLSFGGAYPWEVDFLDFSRMATAQSWRISPSLPDIQATLSEAQAVGAKVILSIYFRQPYVLDSASGLRQADAIIANYGVSDTALMDVLTGKAKPQGKLPWALANKASAVAAQDPDAPGYAAADTLYPFGHGLTY</sequence>
<dbReference type="InterPro" id="IPR051915">
    <property type="entry name" value="Cellulose_Degrad_GH3"/>
</dbReference>
<comment type="catalytic activity">
    <reaction evidence="1">
        <text>Hydrolysis of terminal, non-reducing beta-D-glucosyl residues with release of beta-D-glucose.</text>
        <dbReference type="EC" id="3.2.1.21"/>
    </reaction>
</comment>
<feature type="domain" description="Glycoside hydrolase family 3 N-terminal" evidence="7">
    <location>
        <begin position="103"/>
        <end position="401"/>
    </location>
</feature>
<dbReference type="Pfam" id="PF00933">
    <property type="entry name" value="Glyco_hydro_3"/>
    <property type="match status" value="1"/>
</dbReference>
<reference evidence="9 10" key="1">
    <citation type="journal article" date="2014" name="FEMS Microbiol. Ecol.">
        <title>Sphaerotilus natans encrusted with nanoball-shaped Fe(III) oxide minerals formed by nitrate-reducing mixotrophic Fe(II) oxidation.</title>
        <authorList>
            <person name="Park S."/>
            <person name="Kim D.H."/>
            <person name="Lee J.H."/>
            <person name="Hur H.G."/>
        </authorList>
    </citation>
    <scope>NUCLEOTIDE SEQUENCE [LARGE SCALE GENOMIC DNA]</scope>
    <source>
        <strain evidence="9 10">DSM 6575</strain>
    </source>
</reference>
<keyword evidence="4" id="KW-0732">Signal</keyword>
<dbReference type="Proteomes" id="UP000026714">
    <property type="component" value="Unassembled WGS sequence"/>
</dbReference>
<dbReference type="GO" id="GO:0009251">
    <property type="term" value="P:glucan catabolic process"/>
    <property type="evidence" value="ECO:0007669"/>
    <property type="project" value="TreeGrafter"/>
</dbReference>
<dbReference type="PANTHER" id="PTHR30620">
    <property type="entry name" value="PERIPLASMIC BETA-GLUCOSIDASE-RELATED"/>
    <property type="match status" value="1"/>
</dbReference>
<evidence type="ECO:0000259" key="8">
    <source>
        <dbReference type="Pfam" id="PF01915"/>
    </source>
</evidence>
<dbReference type="SUPFAM" id="SSF52279">
    <property type="entry name" value="Beta-D-glucan exohydrolase, C-terminal domain"/>
    <property type="match status" value="1"/>
</dbReference>
<protein>
    <recommendedName>
        <fullName evidence="3">beta-glucosidase</fullName>
        <ecNumber evidence="3">3.2.1.21</ecNumber>
    </recommendedName>
</protein>
<feature type="domain" description="Glycoside hydrolase family 3 C-terminal" evidence="8">
    <location>
        <begin position="442"/>
        <end position="685"/>
    </location>
</feature>
<name>A0A059KHK8_9BURK</name>
<evidence type="ECO:0000256" key="6">
    <source>
        <dbReference type="ARBA" id="ARBA00023295"/>
    </source>
</evidence>
<dbReference type="SUPFAM" id="SSF51445">
    <property type="entry name" value="(Trans)glycosidases"/>
    <property type="match status" value="1"/>
</dbReference>
<dbReference type="PRINTS" id="PR00133">
    <property type="entry name" value="GLHYDRLASE3"/>
</dbReference>
<comment type="caution">
    <text evidence="9">The sequence shown here is derived from an EMBL/GenBank/DDBJ whole genome shotgun (WGS) entry which is preliminary data.</text>
</comment>
<dbReference type="PANTHER" id="PTHR30620:SF16">
    <property type="entry name" value="LYSOSOMAL BETA GLUCOSIDASE"/>
    <property type="match status" value="1"/>
</dbReference>
<dbReference type="eggNOG" id="COG1472">
    <property type="taxonomic scope" value="Bacteria"/>
</dbReference>
<dbReference type="PATRIC" id="fig|1286631.3.peg.3600"/>
<comment type="similarity">
    <text evidence="2">Belongs to the glycosyl hydrolase 3 family.</text>
</comment>
<dbReference type="RefSeq" id="WP_206539531.1">
    <property type="nucleotide sequence ID" value="NZ_AZRA01000118.1"/>
</dbReference>
<accession>A0A059KHK8</accession>
<dbReference type="InterPro" id="IPR036881">
    <property type="entry name" value="Glyco_hydro_3_C_sf"/>
</dbReference>
<evidence type="ECO:0000256" key="5">
    <source>
        <dbReference type="ARBA" id="ARBA00022801"/>
    </source>
</evidence>
<dbReference type="AlphaFoldDB" id="A0A059KHK8"/>
<dbReference type="GO" id="GO:0008422">
    <property type="term" value="F:beta-glucosidase activity"/>
    <property type="evidence" value="ECO:0007669"/>
    <property type="project" value="UniProtKB-EC"/>
</dbReference>
<dbReference type="EMBL" id="AZRA01000118">
    <property type="protein sequence ID" value="KDB50709.1"/>
    <property type="molecule type" value="Genomic_DNA"/>
</dbReference>
<gene>
    <name evidence="9" type="ORF">X805_36960</name>
</gene>
<evidence type="ECO:0000256" key="4">
    <source>
        <dbReference type="ARBA" id="ARBA00022729"/>
    </source>
</evidence>
<dbReference type="InterPro" id="IPR017853">
    <property type="entry name" value="GH"/>
</dbReference>
<evidence type="ECO:0000313" key="9">
    <source>
        <dbReference type="EMBL" id="KDB50709.1"/>
    </source>
</evidence>
<evidence type="ECO:0000256" key="3">
    <source>
        <dbReference type="ARBA" id="ARBA00012744"/>
    </source>
</evidence>
<dbReference type="InterPro" id="IPR001764">
    <property type="entry name" value="Glyco_hydro_3_N"/>
</dbReference>
<dbReference type="STRING" id="34103.SAMN05421778_12921"/>
<keyword evidence="10" id="KW-1185">Reference proteome</keyword>
<proteinExistence type="inferred from homology"/>
<evidence type="ECO:0000256" key="2">
    <source>
        <dbReference type="ARBA" id="ARBA00005336"/>
    </source>
</evidence>
<dbReference type="InterPro" id="IPR002772">
    <property type="entry name" value="Glyco_hydro_3_C"/>
</dbReference>
<keyword evidence="5" id="KW-0378">Hydrolase</keyword>
<evidence type="ECO:0000313" key="10">
    <source>
        <dbReference type="Proteomes" id="UP000026714"/>
    </source>
</evidence>
<dbReference type="Gene3D" id="3.40.50.1700">
    <property type="entry name" value="Glycoside hydrolase family 3 C-terminal domain"/>
    <property type="match status" value="1"/>
</dbReference>
<organism evidence="9 10">
    <name type="scientific">Sphaerotilus natans subsp. natans DSM 6575</name>
    <dbReference type="NCBI Taxonomy" id="1286631"/>
    <lineage>
        <taxon>Bacteria</taxon>
        <taxon>Pseudomonadati</taxon>
        <taxon>Pseudomonadota</taxon>
        <taxon>Betaproteobacteria</taxon>
        <taxon>Burkholderiales</taxon>
        <taxon>Sphaerotilaceae</taxon>
        <taxon>Sphaerotilus</taxon>
    </lineage>
</organism>
<dbReference type="EC" id="3.2.1.21" evidence="3"/>
<dbReference type="Pfam" id="PF01915">
    <property type="entry name" value="Glyco_hydro_3_C"/>
    <property type="match status" value="1"/>
</dbReference>
<evidence type="ECO:0000259" key="7">
    <source>
        <dbReference type="Pfam" id="PF00933"/>
    </source>
</evidence>
<dbReference type="InterPro" id="IPR036962">
    <property type="entry name" value="Glyco_hydro_3_N_sf"/>
</dbReference>
<dbReference type="Gene3D" id="3.20.20.300">
    <property type="entry name" value="Glycoside hydrolase, family 3, N-terminal domain"/>
    <property type="match status" value="1"/>
</dbReference>
<evidence type="ECO:0000256" key="1">
    <source>
        <dbReference type="ARBA" id="ARBA00000448"/>
    </source>
</evidence>
<keyword evidence="6" id="KW-0326">Glycosidase</keyword>